<evidence type="ECO:0000259" key="1">
    <source>
        <dbReference type="Pfam" id="PF12937"/>
    </source>
</evidence>
<dbReference type="OrthoDB" id="2994206at2759"/>
<protein>
    <recommendedName>
        <fullName evidence="1">F-box domain-containing protein</fullName>
    </recommendedName>
</protein>
<dbReference type="Pfam" id="PF12937">
    <property type="entry name" value="F-box-like"/>
    <property type="match status" value="1"/>
</dbReference>
<keyword evidence="3" id="KW-1185">Reference proteome</keyword>
<reference evidence="2 3" key="1">
    <citation type="journal article" date="2020" name="ISME J.">
        <title>Uncovering the hidden diversity of litter-decomposition mechanisms in mushroom-forming fungi.</title>
        <authorList>
            <person name="Floudas D."/>
            <person name="Bentzer J."/>
            <person name="Ahren D."/>
            <person name="Johansson T."/>
            <person name="Persson P."/>
            <person name="Tunlid A."/>
        </authorList>
    </citation>
    <scope>NUCLEOTIDE SEQUENCE [LARGE SCALE GENOMIC DNA]</scope>
    <source>
        <strain evidence="2 3">CBS 175.51</strain>
    </source>
</reference>
<evidence type="ECO:0000313" key="3">
    <source>
        <dbReference type="Proteomes" id="UP000541558"/>
    </source>
</evidence>
<dbReference type="InterPro" id="IPR001810">
    <property type="entry name" value="F-box_dom"/>
</dbReference>
<sequence>MWSSVTERLIREANETPIADAHRNIVEQRMLEVEEELRALKICRNTLVPVNKLPVEILTRIFEALAKSLADNLDWIWFPTYKVLSWISVTHVCRHWRAIAIDDATLWTDIPIVPDKPLRHVPVMLERSQNSPLYIRIHWYSDSTHLIDALDIVHSQSHRIKYLHLTGYMDSLLLSKFSGIGPELQSFIQHDSDGFLASENSEFSKDLFHSGAPLLKQLEIAGVVLNTWTDLPLGPGLVHLHLDPHSHTRRPLAQDLLHSLGLMPLLQTLSLTNFLPTDFESTSNITVCPALKSLSIQDSATSITNFLRVVQLPQLHEAVYALFGDLSEPSNTALERLLTAHPGPIIENRRQKQGVREIGIYPIPGLHLVERDFQTLHTHTLQFDFTFDMTEKDTPSLTVKLPHHTRIGEYLRTFMGHMDFSRLLCLRVDTNQLSRDEWMCFCQLEFLSKIVTSWKPLLDLMSVMGETPGNISSQDGGLQESLPFPALTEIECKEVAYHPYKASTDTNTQNVRNLISILNARPESGRIATLRVRYRPVFTKTHYDLVRTHVPDLQVVWVEEAELFPLEELFVEESEDGSDYM</sequence>
<proteinExistence type="predicted"/>
<evidence type="ECO:0000313" key="2">
    <source>
        <dbReference type="EMBL" id="KAF5315575.1"/>
    </source>
</evidence>
<gene>
    <name evidence="2" type="ORF">D9611_005007</name>
</gene>
<name>A0A8H5B2I8_9AGAR</name>
<dbReference type="Gene3D" id="1.20.1280.50">
    <property type="match status" value="1"/>
</dbReference>
<dbReference type="EMBL" id="JAACJK010000220">
    <property type="protein sequence ID" value="KAF5315575.1"/>
    <property type="molecule type" value="Genomic_DNA"/>
</dbReference>
<organism evidence="2 3">
    <name type="scientific">Ephemerocybe angulata</name>
    <dbReference type="NCBI Taxonomy" id="980116"/>
    <lineage>
        <taxon>Eukaryota</taxon>
        <taxon>Fungi</taxon>
        <taxon>Dikarya</taxon>
        <taxon>Basidiomycota</taxon>
        <taxon>Agaricomycotina</taxon>
        <taxon>Agaricomycetes</taxon>
        <taxon>Agaricomycetidae</taxon>
        <taxon>Agaricales</taxon>
        <taxon>Agaricineae</taxon>
        <taxon>Psathyrellaceae</taxon>
        <taxon>Ephemerocybe</taxon>
    </lineage>
</organism>
<dbReference type="Proteomes" id="UP000541558">
    <property type="component" value="Unassembled WGS sequence"/>
</dbReference>
<comment type="caution">
    <text evidence="2">The sequence shown here is derived from an EMBL/GenBank/DDBJ whole genome shotgun (WGS) entry which is preliminary data.</text>
</comment>
<feature type="domain" description="F-box" evidence="1">
    <location>
        <begin position="51"/>
        <end position="110"/>
    </location>
</feature>
<dbReference type="AlphaFoldDB" id="A0A8H5B2I8"/>
<accession>A0A8H5B2I8</accession>